<protein>
    <recommendedName>
        <fullName evidence="6">Cytochrome c domain-containing protein</fullName>
    </recommendedName>
</protein>
<dbReference type="InterPro" id="IPR036909">
    <property type="entry name" value="Cyt_c-like_dom_sf"/>
</dbReference>
<dbReference type="GO" id="GO:0020037">
    <property type="term" value="F:heme binding"/>
    <property type="evidence" value="ECO:0007669"/>
    <property type="project" value="InterPro"/>
</dbReference>
<dbReference type="PANTHER" id="PTHR33546">
    <property type="entry name" value="LARGE, MULTIFUNCTIONAL SECRETED PROTEIN-RELATED"/>
    <property type="match status" value="1"/>
</dbReference>
<dbReference type="SUPFAM" id="SSF46626">
    <property type="entry name" value="Cytochrome c"/>
    <property type="match status" value="1"/>
</dbReference>
<evidence type="ECO:0000313" key="8">
    <source>
        <dbReference type="Proteomes" id="UP000317835"/>
    </source>
</evidence>
<dbReference type="InterPro" id="IPR011041">
    <property type="entry name" value="Quinoprot_gluc/sorb_DH_b-prop"/>
</dbReference>
<gene>
    <name evidence="7" type="ORF">ElP_59400</name>
</gene>
<dbReference type="Gene3D" id="1.25.10.10">
    <property type="entry name" value="Leucine-rich Repeat Variant"/>
    <property type="match status" value="1"/>
</dbReference>
<dbReference type="InterPro" id="IPR013427">
    <property type="entry name" value="Haem-bd_dom_put"/>
</dbReference>
<dbReference type="Proteomes" id="UP000317835">
    <property type="component" value="Chromosome"/>
</dbReference>
<accession>A0A518HAV9</accession>
<dbReference type="AlphaFoldDB" id="A0A518HAV9"/>
<organism evidence="7 8">
    <name type="scientific">Tautonia plasticadhaerens</name>
    <dbReference type="NCBI Taxonomy" id="2527974"/>
    <lineage>
        <taxon>Bacteria</taxon>
        <taxon>Pseudomonadati</taxon>
        <taxon>Planctomycetota</taxon>
        <taxon>Planctomycetia</taxon>
        <taxon>Isosphaerales</taxon>
        <taxon>Isosphaeraceae</taxon>
        <taxon>Tautonia</taxon>
    </lineage>
</organism>
<dbReference type="Gene3D" id="2.60.120.260">
    <property type="entry name" value="Galactose-binding domain-like"/>
    <property type="match status" value="1"/>
</dbReference>
<dbReference type="OrthoDB" id="225269at2"/>
<dbReference type="InterPro" id="IPR008979">
    <property type="entry name" value="Galactose-bd-like_sf"/>
</dbReference>
<dbReference type="Gene3D" id="2.120.10.30">
    <property type="entry name" value="TolB, C-terminal domain"/>
    <property type="match status" value="1"/>
</dbReference>
<dbReference type="InterPro" id="IPR055557">
    <property type="entry name" value="DUF7133"/>
</dbReference>
<dbReference type="RefSeq" id="WP_145276169.1">
    <property type="nucleotide sequence ID" value="NZ_CP036426.1"/>
</dbReference>
<evidence type="ECO:0000256" key="5">
    <source>
        <dbReference type="SAM" id="MobiDB-lite"/>
    </source>
</evidence>
<dbReference type="PROSITE" id="PS51007">
    <property type="entry name" value="CYTC"/>
    <property type="match status" value="1"/>
</dbReference>
<dbReference type="SUPFAM" id="SSF49785">
    <property type="entry name" value="Galactose-binding domain-like"/>
    <property type="match status" value="1"/>
</dbReference>
<sequence length="1191" mass="128745">MGSRLGRIGGVAGLGVVLSASIGVAWATQEEAPPPGGVSRLVPIPDTWKEPPRVRPAEGSGSGRDGFAWYRSAVVVPGDWEGRALELFVEPVDDARAAFVNGVQVGSAGTFPPQYRSGLGEPGRHPVPEGLIRPGEPNVVAVRVYYNDGRSNFAVAAPALYDPEGGEAIKLEGPWEYLPGDDPGWAEGPVSPPEATFGRVDRFDDLDAYLRLRRGDTAPLSPEAALDAFAVADGLAVDLALADPAISQPLQVSFDERGRMWVVEYRQYPEPAGLTMVSRDKFLRTVYDRTPEPPPHGTPGIDRVSIHEDRDGDGSFEFHTTFLDDLNLATSIARGRGGVWILNPPYLLFYPDRDGDDVPDGEPEVHLEGFGLEDSHSLANSLTWGPDGWLYAAQGSTVTGRIRRPGEPDEAIVHSMGQLIWRYHPESRRYEIFAEGGGNTFGVEVDALGRVYSGHNGGDTRGFHYVQGGYYQKGFTKHGALSNPYAFGYFPPMGHHTVPRFSHTFVMEEGGAFPEQFRGKLFGVEPLQGQVVLSEVMPEGSTFETADLDRPLATEDPWFRPVAIALGPDGALYVADFYEQRIDHSSHYAGRVDKANGRIYRLRAADAEPGRYPGGVGPQPPFDLSAMTGSELIALLDHPNRWTRHTSLRVLGDRKDASLIPGLRDSLLTLEASDHALDRLWALNLCGGLDEQTALALLDHPDPHVRLWAVRLTCDDSEAGDALADALADLAAREPYVAVRSQLACSARRLPADQALPIVRGLLSRDEDAADPHLPLLLWWAIEDKVGEDPDRVLGLFDEAGPWDEPIVSQAILGRLMQRFARAGTRADLLSCATLLERAPSPEDAETLMSGFEAAFEGRPLSALPDRLVQAIAGSGGGSLPLRVRQGGDEAVAEALAIIADPSADADDRLELIRTIGEIRDERGVPALISVASSDGPESIRAAALAALRPFDDPRIARVALDLHDELPPEAREAAQDLLVGRRPYASALLDAIASGGVDRSIVPQSTARKLLLLGDDALSASAREIWGDLGGESTERLRQAVQTLEGMIAAGSGNPYTGKELYLQTCGKCHALFDEGGDVGPSLTSYQRDDLRAMLTAVVDPGAEVREGYETYLALMLDGRVVTGFLVDQDDRVVVLRGADGRNEVLPRPEIEELAGVPQSVMPSGLLDPMSDQQVRDLFAYLRSTQPLSN</sequence>
<dbReference type="InterPro" id="IPR011042">
    <property type="entry name" value="6-blade_b-propeller_TolB-like"/>
</dbReference>
<dbReference type="NCBIfam" id="TIGR02603">
    <property type="entry name" value="CxxCH_TIGR02603"/>
    <property type="match status" value="1"/>
</dbReference>
<evidence type="ECO:0000256" key="2">
    <source>
        <dbReference type="ARBA" id="ARBA00022723"/>
    </source>
</evidence>
<proteinExistence type="predicted"/>
<keyword evidence="8" id="KW-1185">Reference proteome</keyword>
<evidence type="ECO:0000256" key="4">
    <source>
        <dbReference type="PROSITE-ProRule" id="PRU00433"/>
    </source>
</evidence>
<reference evidence="7 8" key="1">
    <citation type="submission" date="2019-02" db="EMBL/GenBank/DDBJ databases">
        <title>Deep-cultivation of Planctomycetes and their phenomic and genomic characterization uncovers novel biology.</title>
        <authorList>
            <person name="Wiegand S."/>
            <person name="Jogler M."/>
            <person name="Boedeker C."/>
            <person name="Pinto D."/>
            <person name="Vollmers J."/>
            <person name="Rivas-Marin E."/>
            <person name="Kohn T."/>
            <person name="Peeters S.H."/>
            <person name="Heuer A."/>
            <person name="Rast P."/>
            <person name="Oberbeckmann S."/>
            <person name="Bunk B."/>
            <person name="Jeske O."/>
            <person name="Meyerdierks A."/>
            <person name="Storesund J.E."/>
            <person name="Kallscheuer N."/>
            <person name="Luecker S."/>
            <person name="Lage O.M."/>
            <person name="Pohl T."/>
            <person name="Merkel B.J."/>
            <person name="Hornburger P."/>
            <person name="Mueller R.-W."/>
            <person name="Bruemmer F."/>
            <person name="Labrenz M."/>
            <person name="Spormann A.M."/>
            <person name="Op den Camp H."/>
            <person name="Overmann J."/>
            <person name="Amann R."/>
            <person name="Jetten M.S.M."/>
            <person name="Mascher T."/>
            <person name="Medema M.H."/>
            <person name="Devos D.P."/>
            <person name="Kaster A.-K."/>
            <person name="Ovreas L."/>
            <person name="Rohde M."/>
            <person name="Galperin M.Y."/>
            <person name="Jogler C."/>
        </authorList>
    </citation>
    <scope>NUCLEOTIDE SEQUENCE [LARGE SCALE GENOMIC DNA]</scope>
    <source>
        <strain evidence="7 8">ElP</strain>
    </source>
</reference>
<evidence type="ECO:0000259" key="6">
    <source>
        <dbReference type="PROSITE" id="PS51007"/>
    </source>
</evidence>
<keyword evidence="3 4" id="KW-0408">Iron</keyword>
<dbReference type="GO" id="GO:0046872">
    <property type="term" value="F:metal ion binding"/>
    <property type="evidence" value="ECO:0007669"/>
    <property type="project" value="UniProtKB-KW"/>
</dbReference>
<keyword evidence="1 4" id="KW-0349">Heme</keyword>
<evidence type="ECO:0000256" key="3">
    <source>
        <dbReference type="ARBA" id="ARBA00023004"/>
    </source>
</evidence>
<keyword evidence="2 4" id="KW-0479">Metal-binding</keyword>
<dbReference type="SUPFAM" id="SSF50952">
    <property type="entry name" value="Soluble quinoprotein glucose dehydrogenase"/>
    <property type="match status" value="1"/>
</dbReference>
<dbReference type="SUPFAM" id="SSF48371">
    <property type="entry name" value="ARM repeat"/>
    <property type="match status" value="1"/>
</dbReference>
<name>A0A518HAV9_9BACT</name>
<dbReference type="InterPro" id="IPR011989">
    <property type="entry name" value="ARM-like"/>
</dbReference>
<dbReference type="Pfam" id="PF23500">
    <property type="entry name" value="DUF7133"/>
    <property type="match status" value="1"/>
</dbReference>
<feature type="region of interest" description="Disordered" evidence="5">
    <location>
        <begin position="30"/>
        <end position="62"/>
    </location>
</feature>
<dbReference type="EMBL" id="CP036426">
    <property type="protein sequence ID" value="QDV37993.1"/>
    <property type="molecule type" value="Genomic_DNA"/>
</dbReference>
<feature type="compositionally biased region" description="Basic and acidic residues" evidence="5">
    <location>
        <begin position="47"/>
        <end position="56"/>
    </location>
</feature>
<feature type="domain" description="Cytochrome c" evidence="6">
    <location>
        <begin position="1054"/>
        <end position="1187"/>
    </location>
</feature>
<dbReference type="GO" id="GO:0009055">
    <property type="term" value="F:electron transfer activity"/>
    <property type="evidence" value="ECO:0007669"/>
    <property type="project" value="InterPro"/>
</dbReference>
<dbReference type="KEGG" id="tpla:ElP_59400"/>
<evidence type="ECO:0000256" key="1">
    <source>
        <dbReference type="ARBA" id="ARBA00022617"/>
    </source>
</evidence>
<dbReference type="InterPro" id="IPR009056">
    <property type="entry name" value="Cyt_c-like_dom"/>
</dbReference>
<dbReference type="InterPro" id="IPR016024">
    <property type="entry name" value="ARM-type_fold"/>
</dbReference>
<dbReference type="PANTHER" id="PTHR33546:SF1">
    <property type="entry name" value="LARGE, MULTIFUNCTIONAL SECRETED PROTEIN"/>
    <property type="match status" value="1"/>
</dbReference>
<dbReference type="NCBIfam" id="TIGR02604">
    <property type="entry name" value="Piru_Ver_Nterm"/>
    <property type="match status" value="1"/>
</dbReference>
<evidence type="ECO:0000313" key="7">
    <source>
        <dbReference type="EMBL" id="QDV37993.1"/>
    </source>
</evidence>
<dbReference type="InterPro" id="IPR013428">
    <property type="entry name" value="Membrane-bound_put_N"/>
</dbReference>
<dbReference type="Gene3D" id="1.10.760.10">
    <property type="entry name" value="Cytochrome c-like domain"/>
    <property type="match status" value="1"/>
</dbReference>